<sequence length="236" mass="25592">MDVVEHWAQTASPAVIFDFNGTLSDDEPILFDIFSELFRTHLGWTMTAQDYRTELLGKSDREIIAHAHARHGRPDAPSVDELLTLRHGRYKDRVADHNPITEPAVALVELLVSEDIPVAIVTGAQRDDVLAVLEHSPVGPWIPILIAEEDVAQGKPHPEGYLTAARLLQRDPGDILVFEDSVPGVLAARAAGMPCIAVSSDPSPQLREIAPTVVPALSPDLVAQALARRAGRHDAG</sequence>
<dbReference type="NCBIfam" id="TIGR01509">
    <property type="entry name" value="HAD-SF-IA-v3"/>
    <property type="match status" value="1"/>
</dbReference>
<evidence type="ECO:0000256" key="5">
    <source>
        <dbReference type="ARBA" id="ARBA00023277"/>
    </source>
</evidence>
<protein>
    <submittedName>
        <fullName evidence="6">Haloacid dehalogenase superfamily protein, subfamily IA, variant 3 with third motif having DD or ED</fullName>
        <ecNumber evidence="6">3.1.3.-</ecNumber>
    </submittedName>
</protein>
<dbReference type="PANTHER" id="PTHR46193:SF18">
    <property type="entry name" value="HEXITOL PHOSPHATASE B"/>
    <property type="match status" value="1"/>
</dbReference>
<dbReference type="GO" id="GO:0016787">
    <property type="term" value="F:hydrolase activity"/>
    <property type="evidence" value="ECO:0007669"/>
    <property type="project" value="UniProtKB-KW"/>
</dbReference>
<dbReference type="InterPro" id="IPR023214">
    <property type="entry name" value="HAD_sf"/>
</dbReference>
<dbReference type="InterPro" id="IPR023198">
    <property type="entry name" value="PGP-like_dom2"/>
</dbReference>
<keyword evidence="3" id="KW-0479">Metal-binding</keyword>
<comment type="cofactor">
    <cofactor evidence="1">
        <name>Mg(2+)</name>
        <dbReference type="ChEBI" id="CHEBI:18420"/>
    </cofactor>
</comment>
<dbReference type="OrthoDB" id="9800058at2"/>
<dbReference type="PRINTS" id="PR00413">
    <property type="entry name" value="HADHALOGNASE"/>
</dbReference>
<accession>A0A378TLJ3</accession>
<reference evidence="6 7" key="1">
    <citation type="submission" date="2018-06" db="EMBL/GenBank/DDBJ databases">
        <authorList>
            <consortium name="Pathogen Informatics"/>
            <person name="Doyle S."/>
        </authorList>
    </citation>
    <scope>NUCLEOTIDE SEQUENCE [LARGE SCALE GENOMIC DNA]</scope>
    <source>
        <strain evidence="6 7">NCTC10821</strain>
    </source>
</reference>
<keyword evidence="6" id="KW-0378">Hydrolase</keyword>
<dbReference type="SFLD" id="SFLDG01129">
    <property type="entry name" value="C1.5:_HAD__Beta-PGM__Phosphata"/>
    <property type="match status" value="1"/>
</dbReference>
<evidence type="ECO:0000256" key="3">
    <source>
        <dbReference type="ARBA" id="ARBA00022723"/>
    </source>
</evidence>
<dbReference type="Proteomes" id="UP000254978">
    <property type="component" value="Unassembled WGS sequence"/>
</dbReference>
<keyword evidence="5" id="KW-0119">Carbohydrate metabolism</keyword>
<evidence type="ECO:0000313" key="6">
    <source>
        <dbReference type="EMBL" id="STZ61500.1"/>
    </source>
</evidence>
<evidence type="ECO:0000313" key="7">
    <source>
        <dbReference type="Proteomes" id="UP000254978"/>
    </source>
</evidence>
<dbReference type="InterPro" id="IPR051600">
    <property type="entry name" value="Beta-PGM-like"/>
</dbReference>
<evidence type="ECO:0000256" key="1">
    <source>
        <dbReference type="ARBA" id="ARBA00001946"/>
    </source>
</evidence>
<proteinExistence type="inferred from homology"/>
<evidence type="ECO:0000256" key="2">
    <source>
        <dbReference type="ARBA" id="ARBA00006171"/>
    </source>
</evidence>
<dbReference type="AlphaFoldDB" id="A0A378TLJ3"/>
<dbReference type="RefSeq" id="WP_115280411.1">
    <property type="nucleotide sequence ID" value="NZ_AP022600.1"/>
</dbReference>
<dbReference type="SFLD" id="SFLDS00003">
    <property type="entry name" value="Haloacid_Dehalogenase"/>
    <property type="match status" value="1"/>
</dbReference>
<dbReference type="EMBL" id="UGQT01000001">
    <property type="protein sequence ID" value="STZ61500.1"/>
    <property type="molecule type" value="Genomic_DNA"/>
</dbReference>
<dbReference type="InterPro" id="IPR006439">
    <property type="entry name" value="HAD-SF_hydro_IA"/>
</dbReference>
<dbReference type="InterPro" id="IPR036412">
    <property type="entry name" value="HAD-like_sf"/>
</dbReference>
<comment type="similarity">
    <text evidence="2">Belongs to the HAD-like hydrolase superfamily. CbbY/CbbZ/Gph/YieH family.</text>
</comment>
<evidence type="ECO:0000256" key="4">
    <source>
        <dbReference type="ARBA" id="ARBA00022842"/>
    </source>
</evidence>
<dbReference type="EC" id="3.1.3.-" evidence="6"/>
<gene>
    <name evidence="6" type="ORF">NCTC10821_05054</name>
</gene>
<keyword evidence="7" id="KW-1185">Reference proteome</keyword>
<dbReference type="PANTHER" id="PTHR46193">
    <property type="entry name" value="6-PHOSPHOGLUCONATE PHOSPHATASE"/>
    <property type="match status" value="1"/>
</dbReference>
<dbReference type="GO" id="GO:0046872">
    <property type="term" value="F:metal ion binding"/>
    <property type="evidence" value="ECO:0007669"/>
    <property type="project" value="UniProtKB-KW"/>
</dbReference>
<keyword evidence="4" id="KW-0460">Magnesium</keyword>
<dbReference type="Gene3D" id="3.40.50.1000">
    <property type="entry name" value="HAD superfamily/HAD-like"/>
    <property type="match status" value="1"/>
</dbReference>
<dbReference type="Pfam" id="PF00702">
    <property type="entry name" value="Hydrolase"/>
    <property type="match status" value="1"/>
</dbReference>
<name>A0A378TLJ3_9MYCO</name>
<dbReference type="Gene3D" id="1.10.150.240">
    <property type="entry name" value="Putative phosphatase, domain 2"/>
    <property type="match status" value="1"/>
</dbReference>
<dbReference type="SUPFAM" id="SSF56784">
    <property type="entry name" value="HAD-like"/>
    <property type="match status" value="1"/>
</dbReference>
<dbReference type="CDD" id="cd07505">
    <property type="entry name" value="HAD_BPGM-like"/>
    <property type="match status" value="1"/>
</dbReference>
<organism evidence="6 7">
    <name type="scientific">Mycolicibacterium tokaiense</name>
    <dbReference type="NCBI Taxonomy" id="39695"/>
    <lineage>
        <taxon>Bacteria</taxon>
        <taxon>Bacillati</taxon>
        <taxon>Actinomycetota</taxon>
        <taxon>Actinomycetes</taxon>
        <taxon>Mycobacteriales</taxon>
        <taxon>Mycobacteriaceae</taxon>
        <taxon>Mycolicibacterium</taxon>
    </lineage>
</organism>